<sequence>MHANQACAPNNGPCVHLGVVGGAEVTRRPPLINIDKMFRKGTKRTMKRGEHKERPEADRRMGKGLLKLQGGTSSSLYLSTRYKGGKADTVTLSTAVEQMPSRTGIRGLANYNESQV</sequence>
<gene>
    <name evidence="2" type="ORF">CHARACLAT_003442</name>
</gene>
<reference evidence="2 3" key="1">
    <citation type="submission" date="2021-06" db="EMBL/GenBank/DDBJ databases">
        <authorList>
            <person name="Palmer J.M."/>
        </authorList>
    </citation>
    <scope>NUCLEOTIDE SEQUENCE [LARGE SCALE GENOMIC DNA]</scope>
    <source>
        <strain evidence="2 3">CL_MEX2019</strain>
        <tissue evidence="2">Muscle</tissue>
    </source>
</reference>
<dbReference type="EMBL" id="JAHUTJ010041136">
    <property type="protein sequence ID" value="MED6279704.1"/>
    <property type="molecule type" value="Genomic_DNA"/>
</dbReference>
<evidence type="ECO:0000313" key="3">
    <source>
        <dbReference type="Proteomes" id="UP001352852"/>
    </source>
</evidence>
<feature type="region of interest" description="Disordered" evidence="1">
    <location>
        <begin position="40"/>
        <end position="61"/>
    </location>
</feature>
<evidence type="ECO:0000313" key="2">
    <source>
        <dbReference type="EMBL" id="MED6279704.1"/>
    </source>
</evidence>
<proteinExistence type="predicted"/>
<feature type="compositionally biased region" description="Basic and acidic residues" evidence="1">
    <location>
        <begin position="47"/>
        <end position="61"/>
    </location>
</feature>
<organism evidence="2 3">
    <name type="scientific">Characodon lateralis</name>
    <dbReference type="NCBI Taxonomy" id="208331"/>
    <lineage>
        <taxon>Eukaryota</taxon>
        <taxon>Metazoa</taxon>
        <taxon>Chordata</taxon>
        <taxon>Craniata</taxon>
        <taxon>Vertebrata</taxon>
        <taxon>Euteleostomi</taxon>
        <taxon>Actinopterygii</taxon>
        <taxon>Neopterygii</taxon>
        <taxon>Teleostei</taxon>
        <taxon>Neoteleostei</taxon>
        <taxon>Acanthomorphata</taxon>
        <taxon>Ovalentaria</taxon>
        <taxon>Atherinomorphae</taxon>
        <taxon>Cyprinodontiformes</taxon>
        <taxon>Goodeidae</taxon>
        <taxon>Characodon</taxon>
    </lineage>
</organism>
<name>A0ABU7DZD9_9TELE</name>
<keyword evidence="3" id="KW-1185">Reference proteome</keyword>
<dbReference type="Proteomes" id="UP001352852">
    <property type="component" value="Unassembled WGS sequence"/>
</dbReference>
<evidence type="ECO:0000256" key="1">
    <source>
        <dbReference type="SAM" id="MobiDB-lite"/>
    </source>
</evidence>
<accession>A0ABU7DZD9</accession>
<comment type="caution">
    <text evidence="2">The sequence shown here is derived from an EMBL/GenBank/DDBJ whole genome shotgun (WGS) entry which is preliminary data.</text>
</comment>
<protein>
    <submittedName>
        <fullName evidence="2">Uncharacterized protein</fullName>
    </submittedName>
</protein>